<proteinExistence type="predicted"/>
<evidence type="ECO:0000256" key="5">
    <source>
        <dbReference type="SAM" id="MobiDB-lite"/>
    </source>
</evidence>
<accession>A0AAV0EE32</accession>
<evidence type="ECO:0000256" key="2">
    <source>
        <dbReference type="ARBA" id="ARBA00022884"/>
    </source>
</evidence>
<dbReference type="GO" id="GO:0005634">
    <property type="term" value="C:nucleus"/>
    <property type="evidence" value="ECO:0007669"/>
    <property type="project" value="UniProtKB-SubCell"/>
</dbReference>
<dbReference type="FunFam" id="3.30.70.330:FF:000415">
    <property type="entry name" value="Flowering time control protein FPA"/>
    <property type="match status" value="1"/>
</dbReference>
<comment type="subcellular location">
    <subcellularLocation>
        <location evidence="1">Nucleus</location>
    </subcellularLocation>
</comment>
<dbReference type="SMART" id="SM00360">
    <property type="entry name" value="RRM"/>
    <property type="match status" value="3"/>
</dbReference>
<dbReference type="Pfam" id="PF00076">
    <property type="entry name" value="RRM_1"/>
    <property type="match status" value="3"/>
</dbReference>
<keyword evidence="2 4" id="KW-0694">RNA-binding</keyword>
<dbReference type="Gene3D" id="3.30.70.330">
    <property type="match status" value="3"/>
</dbReference>
<gene>
    <name evidence="7" type="ORF">CEPIT_LOCUS24471</name>
</gene>
<dbReference type="SMART" id="SM00361">
    <property type="entry name" value="RRM_1"/>
    <property type="match status" value="2"/>
</dbReference>
<feature type="compositionally biased region" description="Polar residues" evidence="5">
    <location>
        <begin position="698"/>
        <end position="710"/>
    </location>
</feature>
<organism evidence="7 8">
    <name type="scientific">Cuscuta epithymum</name>
    <dbReference type="NCBI Taxonomy" id="186058"/>
    <lineage>
        <taxon>Eukaryota</taxon>
        <taxon>Viridiplantae</taxon>
        <taxon>Streptophyta</taxon>
        <taxon>Embryophyta</taxon>
        <taxon>Tracheophyta</taxon>
        <taxon>Spermatophyta</taxon>
        <taxon>Magnoliopsida</taxon>
        <taxon>eudicotyledons</taxon>
        <taxon>Gunneridae</taxon>
        <taxon>Pentapetalae</taxon>
        <taxon>asterids</taxon>
        <taxon>lamiids</taxon>
        <taxon>Solanales</taxon>
        <taxon>Convolvulaceae</taxon>
        <taxon>Cuscuteae</taxon>
        <taxon>Cuscuta</taxon>
        <taxon>Cuscuta subgen. Cuscuta</taxon>
    </lineage>
</organism>
<dbReference type="InterPro" id="IPR000504">
    <property type="entry name" value="RRM_dom"/>
</dbReference>
<dbReference type="InterPro" id="IPR012921">
    <property type="entry name" value="SPOC_C"/>
</dbReference>
<dbReference type="EMBL" id="CAMAPF010000924">
    <property type="protein sequence ID" value="CAH9122448.1"/>
    <property type="molecule type" value="Genomic_DNA"/>
</dbReference>
<dbReference type="Pfam" id="PF07744">
    <property type="entry name" value="SPOC"/>
    <property type="match status" value="1"/>
</dbReference>
<evidence type="ECO:0000256" key="3">
    <source>
        <dbReference type="ARBA" id="ARBA00023242"/>
    </source>
</evidence>
<feature type="domain" description="RRM" evidence="6">
    <location>
        <begin position="237"/>
        <end position="310"/>
    </location>
</feature>
<dbReference type="InterPro" id="IPR012677">
    <property type="entry name" value="Nucleotide-bd_a/b_plait_sf"/>
</dbReference>
<keyword evidence="3" id="KW-0539">Nucleus</keyword>
<reference evidence="7" key="1">
    <citation type="submission" date="2022-07" db="EMBL/GenBank/DDBJ databases">
        <authorList>
            <person name="Macas J."/>
            <person name="Novak P."/>
            <person name="Neumann P."/>
        </authorList>
    </citation>
    <scope>NUCLEOTIDE SEQUENCE</scope>
</reference>
<sequence length="957" mass="105725">MQPRVSMMPPPPTTFSAKQEFDTPTNNLWVGNLTPDVTEAELTALFERYGQVDSISSYSVRSYAFVHFKTLKDAMAAKEALQGTLLRGNPLKIEFAKPAKPCKSLWVAGVGQSVSKEELEELFKKFGKVTEFKFARDRNTAYIDYARLEDATEALKNMNGKQINGDQIRVDYLRSHPARREQGPDIPKEGQFPYRGVPHTQDYMKPYSGPFHAGSKRQHFEPQFQPPIGGRDCQPSKILWISYPPSAHIEDDMLHNAMILFGEIERIKTFDDRNYALVEFRSVEEAILAKEGLQGKLFNDPRISIEYSNSGFPPAREYFAPHPSQVGGILDHNHSLLPNNNIHGLLPRGIHGFDMLRRPLGLPPQIRLDHNTPGFEYPNVAAIHKLQESSPHNLMGGPEWGRSSPVPEASPTGVPKLLNRPAASSGWDVYDASASQVHRESKRSRVDDALPHYDVPFPPKRLDDQILKMDERYNMGSVGNIRGRHHPADERVTPGHDYIWRGLIAKGGTPVCRARCVPIGDEIEGQIPDVVNCSARTGLDLLTKHYADAVGFKIVFFLPDREEDFSSYTEFLRYLGTKNRAGVAKFNDSTTMFLVPPSDFLTNVLNIAGPERLYGVVLEFEQASAMPVHAPPLPMDTLQPPPFVDPPQKITSYHQTAYNMMPPKDSQMDYNNVALREDVKLPPKIATNESVPLHAAPPSNTTSIPPPQSSVTLTPELIATLTSLLPLNNSSGSEYNTTSPTLGPVLNNVTVAPPPERQDTQGWGYDQLAHHNPQTYPLPPPQVHHTLFNGPPSHSAHGVVGFSQIHEQRPYDLQVRPTASSNAFASTINPVQSGNMVGPSHVDQHNPHGSSQGPLIQNPGVFGSDSSTMYGSTVLQQSSVLPNQAMNPQPYAITTPQALGPGGNAAPSQQLNCGAGQESIESEENKNERYRTTLLFAANLLSQIHQQQPNSQNGQGS</sequence>
<evidence type="ECO:0000313" key="8">
    <source>
        <dbReference type="Proteomes" id="UP001152523"/>
    </source>
</evidence>
<dbReference type="CDD" id="cd00590">
    <property type="entry name" value="RRM_SF"/>
    <property type="match status" value="3"/>
</dbReference>
<comment type="caution">
    <text evidence="7">The sequence shown here is derived from an EMBL/GenBank/DDBJ whole genome shotgun (WGS) entry which is preliminary data.</text>
</comment>
<protein>
    <recommendedName>
        <fullName evidence="6">RRM domain-containing protein</fullName>
    </recommendedName>
</protein>
<feature type="region of interest" description="Disordered" evidence="5">
    <location>
        <begin position="689"/>
        <end position="710"/>
    </location>
</feature>
<feature type="domain" description="RRM" evidence="6">
    <location>
        <begin position="103"/>
        <end position="175"/>
    </location>
</feature>
<feature type="domain" description="RRM" evidence="6">
    <location>
        <begin position="26"/>
        <end position="98"/>
    </location>
</feature>
<dbReference type="SUPFAM" id="SSF54928">
    <property type="entry name" value="RNA-binding domain, RBD"/>
    <property type="match status" value="3"/>
</dbReference>
<dbReference type="Proteomes" id="UP001152523">
    <property type="component" value="Unassembled WGS sequence"/>
</dbReference>
<keyword evidence="8" id="KW-1185">Reference proteome</keyword>
<dbReference type="InterPro" id="IPR003954">
    <property type="entry name" value="RRM_euk-type"/>
</dbReference>
<dbReference type="PANTHER" id="PTHR23189">
    <property type="entry name" value="RNA RECOGNITION MOTIF-CONTAINING"/>
    <property type="match status" value="1"/>
</dbReference>
<name>A0AAV0EE32_9ASTE</name>
<evidence type="ECO:0000256" key="1">
    <source>
        <dbReference type="ARBA" id="ARBA00004123"/>
    </source>
</evidence>
<evidence type="ECO:0000256" key="4">
    <source>
        <dbReference type="PROSITE-ProRule" id="PRU00176"/>
    </source>
</evidence>
<dbReference type="AlphaFoldDB" id="A0AAV0EE32"/>
<evidence type="ECO:0000259" key="6">
    <source>
        <dbReference type="PROSITE" id="PS50102"/>
    </source>
</evidence>
<dbReference type="PROSITE" id="PS50102">
    <property type="entry name" value="RRM"/>
    <property type="match status" value="3"/>
</dbReference>
<dbReference type="GO" id="GO:0003723">
    <property type="term" value="F:RNA binding"/>
    <property type="evidence" value="ECO:0007669"/>
    <property type="project" value="UniProtKB-UniRule"/>
</dbReference>
<dbReference type="InterPro" id="IPR035979">
    <property type="entry name" value="RBD_domain_sf"/>
</dbReference>
<evidence type="ECO:0000313" key="7">
    <source>
        <dbReference type="EMBL" id="CAH9122448.1"/>
    </source>
</evidence>
<feature type="region of interest" description="Disordered" evidence="5">
    <location>
        <begin position="892"/>
        <end position="928"/>
    </location>
</feature>